<keyword evidence="3" id="KW-0813">Transport</keyword>
<evidence type="ECO:0000313" key="14">
    <source>
        <dbReference type="Proteomes" id="UP001459277"/>
    </source>
</evidence>
<evidence type="ECO:0000256" key="8">
    <source>
        <dbReference type="ARBA" id="ARBA00023065"/>
    </source>
</evidence>
<dbReference type="PANTHER" id="PTHR30540">
    <property type="entry name" value="OSMOTIC STRESS POTASSIUM TRANSPORTER"/>
    <property type="match status" value="1"/>
</dbReference>
<evidence type="ECO:0000256" key="6">
    <source>
        <dbReference type="ARBA" id="ARBA00022958"/>
    </source>
</evidence>
<sequence length="434" mass="49092">MLFMVQRFGTDKVGYTFAPIICTWFISIAGIGIYNFFKFDPTVLKAFNPKYIIGYFQRNKKEAWISLGGVVFAITEPIYWPMFVVATSAAIIASQAIISGTFSIIQQSLSLGCFPRVKVIHTSTKYEGQVYVSEANYLLMLACVSLTLGFKTTTNIGIAYGLAVVFVMTLTSCFLVLVMIMIWKTHILLIISYILIIGTVELIFLSSVLYKFVQGGYFPIALAAVVMSVIACSGHPTNLQALYRKCARGSLNPHFCLHQITAYKQGSNKIAFLFRRVEPRELNVFLCVVRYGYRDVQNESEPFEKVLIERLKEFISDDFRLSQRMLCNAEKEGDVLDDSLEKQKSRSGDVREFEEDKGQEVVEKEIEAVDKAWHAGIVHLMGETEVVAGEGASMGKRIIINYAYNFLKRNLRESKEVVDIPHERMLKVGMTYEL</sequence>
<feature type="transmembrane region" description="Helical" evidence="10">
    <location>
        <begin position="156"/>
        <end position="180"/>
    </location>
</feature>
<feature type="transmembrane region" description="Helical" evidence="10">
    <location>
        <begin position="216"/>
        <end position="235"/>
    </location>
</feature>
<keyword evidence="4" id="KW-0633">Potassium transport</keyword>
<dbReference type="Pfam" id="PF22776">
    <property type="entry name" value="K_trans_C"/>
    <property type="match status" value="1"/>
</dbReference>
<dbReference type="Proteomes" id="UP001459277">
    <property type="component" value="Unassembled WGS sequence"/>
</dbReference>
<feature type="transmembrane region" description="Helical" evidence="10">
    <location>
        <begin position="15"/>
        <end position="37"/>
    </location>
</feature>
<dbReference type="InterPro" id="IPR003855">
    <property type="entry name" value="K+_transporter"/>
</dbReference>
<comment type="caution">
    <text evidence="13">The sequence shown here is derived from an EMBL/GenBank/DDBJ whole genome shotgun (WGS) entry which is preliminary data.</text>
</comment>
<evidence type="ECO:0008006" key="15">
    <source>
        <dbReference type="Google" id="ProtNLM"/>
    </source>
</evidence>
<evidence type="ECO:0000256" key="10">
    <source>
        <dbReference type="SAM" id="Phobius"/>
    </source>
</evidence>
<dbReference type="AlphaFoldDB" id="A0AAW2BCR7"/>
<evidence type="ECO:0000256" key="5">
    <source>
        <dbReference type="ARBA" id="ARBA00022692"/>
    </source>
</evidence>
<comment type="subcellular location">
    <subcellularLocation>
        <location evidence="1">Cell membrane</location>
        <topology evidence="1">Multi-pass membrane protein</topology>
    </subcellularLocation>
</comment>
<dbReference type="PANTHER" id="PTHR30540:SF87">
    <property type="entry name" value="POTASSIUM TRANSPORTER"/>
    <property type="match status" value="1"/>
</dbReference>
<keyword evidence="9 10" id="KW-0472">Membrane</keyword>
<evidence type="ECO:0000256" key="4">
    <source>
        <dbReference type="ARBA" id="ARBA00022538"/>
    </source>
</evidence>
<evidence type="ECO:0000256" key="1">
    <source>
        <dbReference type="ARBA" id="ARBA00004651"/>
    </source>
</evidence>
<dbReference type="GO" id="GO:0005886">
    <property type="term" value="C:plasma membrane"/>
    <property type="evidence" value="ECO:0007669"/>
    <property type="project" value="UniProtKB-SubCell"/>
</dbReference>
<proteinExistence type="inferred from homology"/>
<feature type="domain" description="K+ potassium transporter integral membrane" evidence="11">
    <location>
        <begin position="74"/>
        <end position="232"/>
    </location>
</feature>
<dbReference type="InterPro" id="IPR053952">
    <property type="entry name" value="K_trans_C"/>
</dbReference>
<dbReference type="EMBL" id="JAZDWU010000012">
    <property type="protein sequence ID" value="KAK9983810.1"/>
    <property type="molecule type" value="Genomic_DNA"/>
</dbReference>
<dbReference type="InterPro" id="IPR053951">
    <property type="entry name" value="K_trans_N"/>
</dbReference>
<evidence type="ECO:0000256" key="2">
    <source>
        <dbReference type="ARBA" id="ARBA00008440"/>
    </source>
</evidence>
<protein>
    <recommendedName>
        <fullName evidence="15">Potassium transporter</fullName>
    </recommendedName>
</protein>
<keyword evidence="8" id="KW-0406">Ion transport</keyword>
<keyword evidence="6" id="KW-0630">Potassium</keyword>
<organism evidence="13 14">
    <name type="scientific">Lithocarpus litseifolius</name>
    <dbReference type="NCBI Taxonomy" id="425828"/>
    <lineage>
        <taxon>Eukaryota</taxon>
        <taxon>Viridiplantae</taxon>
        <taxon>Streptophyta</taxon>
        <taxon>Embryophyta</taxon>
        <taxon>Tracheophyta</taxon>
        <taxon>Spermatophyta</taxon>
        <taxon>Magnoliopsida</taxon>
        <taxon>eudicotyledons</taxon>
        <taxon>Gunneridae</taxon>
        <taxon>Pentapetalae</taxon>
        <taxon>rosids</taxon>
        <taxon>fabids</taxon>
        <taxon>Fagales</taxon>
        <taxon>Fagaceae</taxon>
        <taxon>Lithocarpus</taxon>
    </lineage>
</organism>
<dbReference type="GO" id="GO:0015079">
    <property type="term" value="F:potassium ion transmembrane transporter activity"/>
    <property type="evidence" value="ECO:0007669"/>
    <property type="project" value="InterPro"/>
</dbReference>
<feature type="transmembrane region" description="Helical" evidence="10">
    <location>
        <begin position="187"/>
        <end position="210"/>
    </location>
</feature>
<evidence type="ECO:0000313" key="13">
    <source>
        <dbReference type="EMBL" id="KAK9983810.1"/>
    </source>
</evidence>
<name>A0AAW2BCR7_9ROSI</name>
<dbReference type="Pfam" id="PF02705">
    <property type="entry name" value="K_trans"/>
    <property type="match status" value="1"/>
</dbReference>
<evidence type="ECO:0000256" key="3">
    <source>
        <dbReference type="ARBA" id="ARBA00022448"/>
    </source>
</evidence>
<keyword evidence="7 10" id="KW-1133">Transmembrane helix</keyword>
<evidence type="ECO:0000259" key="12">
    <source>
        <dbReference type="Pfam" id="PF22776"/>
    </source>
</evidence>
<feature type="transmembrane region" description="Helical" evidence="10">
    <location>
        <begin position="63"/>
        <end position="80"/>
    </location>
</feature>
<evidence type="ECO:0000259" key="11">
    <source>
        <dbReference type="Pfam" id="PF02705"/>
    </source>
</evidence>
<feature type="domain" description="K+ potassium transporter C-terminal" evidence="12">
    <location>
        <begin position="278"/>
        <end position="434"/>
    </location>
</feature>
<evidence type="ECO:0000256" key="9">
    <source>
        <dbReference type="ARBA" id="ARBA00023136"/>
    </source>
</evidence>
<evidence type="ECO:0000256" key="7">
    <source>
        <dbReference type="ARBA" id="ARBA00022989"/>
    </source>
</evidence>
<comment type="similarity">
    <text evidence="2">Belongs to the HAK/KUP transporter (TC 2.A.72.3) family.</text>
</comment>
<keyword evidence="14" id="KW-1185">Reference proteome</keyword>
<accession>A0AAW2BCR7</accession>
<keyword evidence="5 10" id="KW-0812">Transmembrane</keyword>
<reference evidence="13 14" key="1">
    <citation type="submission" date="2024-01" db="EMBL/GenBank/DDBJ databases">
        <title>A telomere-to-telomere, gap-free genome of sweet tea (Lithocarpus litseifolius).</title>
        <authorList>
            <person name="Zhou J."/>
        </authorList>
    </citation>
    <scope>NUCLEOTIDE SEQUENCE [LARGE SCALE GENOMIC DNA]</scope>
    <source>
        <strain evidence="13">Zhou-2022a</strain>
        <tissue evidence="13">Leaf</tissue>
    </source>
</reference>
<gene>
    <name evidence="13" type="ORF">SO802_033335</name>
</gene>